<dbReference type="RefSeq" id="WP_150064574.1">
    <property type="nucleotide sequence ID" value="NZ_JBEPDJ010000001.1"/>
</dbReference>
<dbReference type="Proteomes" id="UP000323946">
    <property type="component" value="Unassembled WGS sequence"/>
</dbReference>
<dbReference type="SUPFAM" id="SSF52402">
    <property type="entry name" value="Adenine nucleotide alpha hydrolases-like"/>
    <property type="match status" value="1"/>
</dbReference>
<protein>
    <recommendedName>
        <fullName evidence="1">UspA domain-containing protein</fullName>
    </recommendedName>
</protein>
<evidence type="ECO:0000313" key="3">
    <source>
        <dbReference type="Proteomes" id="UP000323946"/>
    </source>
</evidence>
<dbReference type="Pfam" id="PF00582">
    <property type="entry name" value="Usp"/>
    <property type="match status" value="1"/>
</dbReference>
<reference evidence="2 3" key="1">
    <citation type="submission" date="2019-09" db="EMBL/GenBank/DDBJ databases">
        <title>Draft genome sequence of the thermophilic Saccharopolyspora hirsuta VKM Ac-666T.</title>
        <authorList>
            <person name="Lobastova T.G."/>
            <person name="Fokina V."/>
            <person name="Bragin E.Y."/>
            <person name="Shtratnikova V.Y."/>
            <person name="Starodumova I.P."/>
            <person name="Tarlachkov S.V."/>
            <person name="Donova M.V."/>
        </authorList>
    </citation>
    <scope>NUCLEOTIDE SEQUENCE [LARGE SCALE GENOMIC DNA]</scope>
    <source>
        <strain evidence="2 3">VKM Ac-666</strain>
    </source>
</reference>
<dbReference type="InterPro" id="IPR006016">
    <property type="entry name" value="UspA"/>
</dbReference>
<dbReference type="Gene3D" id="3.40.50.620">
    <property type="entry name" value="HUPs"/>
    <property type="match status" value="1"/>
</dbReference>
<keyword evidence="3" id="KW-1185">Reference proteome</keyword>
<organism evidence="2 3">
    <name type="scientific">Saccharopolyspora hirsuta</name>
    <dbReference type="NCBI Taxonomy" id="1837"/>
    <lineage>
        <taxon>Bacteria</taxon>
        <taxon>Bacillati</taxon>
        <taxon>Actinomycetota</taxon>
        <taxon>Actinomycetes</taxon>
        <taxon>Pseudonocardiales</taxon>
        <taxon>Pseudonocardiaceae</taxon>
        <taxon>Saccharopolyspora</taxon>
    </lineage>
</organism>
<accession>A0A5M7CD45</accession>
<dbReference type="OrthoDB" id="3404132at2"/>
<gene>
    <name evidence="2" type="ORF">F1721_00970</name>
</gene>
<sequence>MWRCGVVERDRPVRYPVEHAKAAQLVVGSRGGMTGMLLGATSRALLHVALCPVLIARNRAA</sequence>
<dbReference type="InterPro" id="IPR014729">
    <property type="entry name" value="Rossmann-like_a/b/a_fold"/>
</dbReference>
<dbReference type="AlphaFoldDB" id="A0A5M7CD45"/>
<comment type="caution">
    <text evidence="2">The sequence shown here is derived from an EMBL/GenBank/DDBJ whole genome shotgun (WGS) entry which is preliminary data.</text>
</comment>
<name>A0A5M7CD45_SACHI</name>
<feature type="domain" description="UspA" evidence="1">
    <location>
        <begin position="17"/>
        <end position="57"/>
    </location>
</feature>
<evidence type="ECO:0000259" key="1">
    <source>
        <dbReference type="Pfam" id="PF00582"/>
    </source>
</evidence>
<proteinExistence type="predicted"/>
<dbReference type="EMBL" id="VWPH01000001">
    <property type="protein sequence ID" value="KAA5838068.1"/>
    <property type="molecule type" value="Genomic_DNA"/>
</dbReference>
<evidence type="ECO:0000313" key="2">
    <source>
        <dbReference type="EMBL" id="KAA5838068.1"/>
    </source>
</evidence>